<evidence type="ECO:0000313" key="1">
    <source>
        <dbReference type="EMBL" id="GBN53179.1"/>
    </source>
</evidence>
<dbReference type="EMBL" id="BGPR01011831">
    <property type="protein sequence ID" value="GBN53179.1"/>
    <property type="molecule type" value="Genomic_DNA"/>
</dbReference>
<protein>
    <submittedName>
        <fullName evidence="1">Uncharacterized protein</fullName>
    </submittedName>
</protein>
<name>A0A4Y2PPV5_ARAVE</name>
<comment type="caution">
    <text evidence="1">The sequence shown here is derived from an EMBL/GenBank/DDBJ whole genome shotgun (WGS) entry which is preliminary data.</text>
</comment>
<keyword evidence="2" id="KW-1185">Reference proteome</keyword>
<organism evidence="1 2">
    <name type="scientific">Araneus ventricosus</name>
    <name type="common">Orbweaver spider</name>
    <name type="synonym">Epeira ventricosa</name>
    <dbReference type="NCBI Taxonomy" id="182803"/>
    <lineage>
        <taxon>Eukaryota</taxon>
        <taxon>Metazoa</taxon>
        <taxon>Ecdysozoa</taxon>
        <taxon>Arthropoda</taxon>
        <taxon>Chelicerata</taxon>
        <taxon>Arachnida</taxon>
        <taxon>Araneae</taxon>
        <taxon>Araneomorphae</taxon>
        <taxon>Entelegynae</taxon>
        <taxon>Araneoidea</taxon>
        <taxon>Araneidae</taxon>
        <taxon>Araneus</taxon>
    </lineage>
</organism>
<dbReference type="OrthoDB" id="6470724at2759"/>
<reference evidence="1 2" key="1">
    <citation type="journal article" date="2019" name="Sci. Rep.">
        <title>Orb-weaving spider Araneus ventricosus genome elucidates the spidroin gene catalogue.</title>
        <authorList>
            <person name="Kono N."/>
            <person name="Nakamura H."/>
            <person name="Ohtoshi R."/>
            <person name="Moran D.A.P."/>
            <person name="Shinohara A."/>
            <person name="Yoshida Y."/>
            <person name="Fujiwara M."/>
            <person name="Mori M."/>
            <person name="Tomita M."/>
            <person name="Arakawa K."/>
        </authorList>
    </citation>
    <scope>NUCLEOTIDE SEQUENCE [LARGE SCALE GENOMIC DNA]</scope>
</reference>
<dbReference type="AlphaFoldDB" id="A0A4Y2PPV5"/>
<dbReference type="Proteomes" id="UP000499080">
    <property type="component" value="Unassembled WGS sequence"/>
</dbReference>
<sequence>MIITRKRFYFSTIISTNERCTYPMVLSAPRFQLHKILWVAISSAVGLRVERRHHLQSVCFQHVVLVDQTDENRLELILAGQRFSSDDDDEMMTTFNTKSYYG</sequence>
<evidence type="ECO:0000313" key="2">
    <source>
        <dbReference type="Proteomes" id="UP000499080"/>
    </source>
</evidence>
<proteinExistence type="predicted"/>
<accession>A0A4Y2PPV5</accession>
<gene>
    <name evidence="1" type="ORF">AVEN_2956_1</name>
</gene>